<dbReference type="RefSeq" id="WP_139174298.1">
    <property type="nucleotide sequence ID" value="NZ_FOFZ01000050.1"/>
</dbReference>
<dbReference type="AlphaFoldDB" id="A0A1H9S7E4"/>
<keyword evidence="2" id="KW-1185">Reference proteome</keyword>
<protein>
    <recommendedName>
        <fullName evidence="3">DUF3806 domain-containing protein</fullName>
    </recommendedName>
</protein>
<name>A0A1H9S7E4_FLAFI</name>
<reference evidence="2" key="1">
    <citation type="submission" date="2016-10" db="EMBL/GenBank/DDBJ databases">
        <authorList>
            <person name="Varghese N."/>
            <person name="Submissions S."/>
        </authorList>
    </citation>
    <scope>NUCLEOTIDE SEQUENCE [LARGE SCALE GENOMIC DNA]</scope>
    <source>
        <strain evidence="2">DSM 15719</strain>
    </source>
</reference>
<accession>A0A1H9S7E4</accession>
<dbReference type="Proteomes" id="UP000183658">
    <property type="component" value="Unassembled WGS sequence"/>
</dbReference>
<organism evidence="1 2">
    <name type="scientific">Flavobacterium frigoris</name>
    <dbReference type="NCBI Taxonomy" id="229204"/>
    <lineage>
        <taxon>Bacteria</taxon>
        <taxon>Pseudomonadati</taxon>
        <taxon>Bacteroidota</taxon>
        <taxon>Flavobacteriia</taxon>
        <taxon>Flavobacteriales</taxon>
        <taxon>Flavobacteriaceae</taxon>
        <taxon>Flavobacterium</taxon>
    </lineage>
</organism>
<sequence length="156" mass="18520">MDNRYNTLKNKKDFEKFISEIPQYIKDLAQTNKYEKLIFSEEEVKSISTYFIDLNNNNNFNSSEKLKFIAYLGEFLIHNFGGEWFFTGNRDAFTPNEAYIGKSNAIVLRECPIDSVYEILENKNPNYFYDKLIQNKEQKSEINDLFSKLFSKIKKK</sequence>
<evidence type="ECO:0008006" key="3">
    <source>
        <dbReference type="Google" id="ProtNLM"/>
    </source>
</evidence>
<gene>
    <name evidence="1" type="ORF">SAMN05444355_1501</name>
</gene>
<evidence type="ECO:0000313" key="1">
    <source>
        <dbReference type="EMBL" id="SER80900.1"/>
    </source>
</evidence>
<evidence type="ECO:0000313" key="2">
    <source>
        <dbReference type="Proteomes" id="UP000183658"/>
    </source>
</evidence>
<proteinExistence type="predicted"/>
<dbReference type="OrthoDB" id="1453466at2"/>
<dbReference type="EMBL" id="FOFZ01000050">
    <property type="protein sequence ID" value="SER80900.1"/>
    <property type="molecule type" value="Genomic_DNA"/>
</dbReference>